<evidence type="ECO:0000256" key="4">
    <source>
        <dbReference type="ARBA" id="ARBA00022737"/>
    </source>
</evidence>
<dbReference type="GO" id="GO:0032049">
    <property type="term" value="P:cardiolipin biosynthetic process"/>
    <property type="evidence" value="ECO:0007669"/>
    <property type="project" value="InterPro"/>
</dbReference>
<dbReference type="EC" id="2.7.8.8" evidence="8"/>
<keyword evidence="5" id="KW-0443">Lipid metabolism</keyword>
<evidence type="ECO:0000256" key="7">
    <source>
        <dbReference type="ARBA" id="ARBA00023264"/>
    </source>
</evidence>
<dbReference type="InterPro" id="IPR016270">
    <property type="entry name" value="PGS1"/>
</dbReference>
<dbReference type="RefSeq" id="WP_261919572.1">
    <property type="nucleotide sequence ID" value="NZ_CP022011.1"/>
</dbReference>
<dbReference type="Pfam" id="PF13091">
    <property type="entry name" value="PLDc_2"/>
    <property type="match status" value="2"/>
</dbReference>
<accession>A0A8E3MFK9</accession>
<evidence type="ECO:0000313" key="8">
    <source>
        <dbReference type="EMBL" id="QDJ14347.1"/>
    </source>
</evidence>
<gene>
    <name evidence="8" type="primary">pssA</name>
    <name evidence="8" type="ORF">CEP48_02475</name>
</gene>
<reference evidence="8" key="1">
    <citation type="submission" date="2017-06" db="EMBL/GenBank/DDBJ databases">
        <title>Genome sequencing of pathogenic and non-pathogenic strains within Bisgaard taxon 40.</title>
        <authorList>
            <person name="Ladner J.T."/>
            <person name="Lovett S.P."/>
            <person name="Koroleva G."/>
            <person name="Lorch J.M."/>
        </authorList>
    </citation>
    <scope>NUCLEOTIDE SEQUENCE</scope>
    <source>
        <strain evidence="8">27576-1-I1</strain>
    </source>
</reference>
<protein>
    <submittedName>
        <fullName evidence="8">Phosphatidylserine synthase</fullName>
        <ecNumber evidence="8">2.7.8.8</ecNumber>
    </submittedName>
</protein>
<dbReference type="PANTHER" id="PTHR12586">
    <property type="entry name" value="CDP-DIACYLGLYCEROL--SERINE O-PHOSPHATIDYLTRANSFERASE"/>
    <property type="match status" value="1"/>
</dbReference>
<evidence type="ECO:0000256" key="6">
    <source>
        <dbReference type="ARBA" id="ARBA00023209"/>
    </source>
</evidence>
<dbReference type="NCBIfam" id="NF006946">
    <property type="entry name" value="PRK09428.1"/>
    <property type="match status" value="1"/>
</dbReference>
<keyword evidence="3 8" id="KW-0808">Transferase</keyword>
<keyword evidence="4" id="KW-0677">Repeat</keyword>
<dbReference type="CDD" id="cd09136">
    <property type="entry name" value="PLDc_PSS_G_neg_2"/>
    <property type="match status" value="1"/>
</dbReference>
<name>A0A8E3MFK9_9PAST</name>
<proteinExistence type="inferred from homology"/>
<dbReference type="AlphaFoldDB" id="A0A8E3MFK9"/>
<keyword evidence="2" id="KW-0444">Lipid biosynthesis</keyword>
<dbReference type="InterPro" id="IPR025202">
    <property type="entry name" value="PLD-like_dom"/>
</dbReference>
<dbReference type="GO" id="GO:0005829">
    <property type="term" value="C:cytosol"/>
    <property type="evidence" value="ECO:0007669"/>
    <property type="project" value="TreeGrafter"/>
</dbReference>
<evidence type="ECO:0000256" key="5">
    <source>
        <dbReference type="ARBA" id="ARBA00023098"/>
    </source>
</evidence>
<dbReference type="GO" id="GO:0008444">
    <property type="term" value="F:CDP-diacylglycerol-glycerol-3-phosphate 3-phosphatidyltransferase activity"/>
    <property type="evidence" value="ECO:0007669"/>
    <property type="project" value="InterPro"/>
</dbReference>
<dbReference type="PANTHER" id="PTHR12586:SF1">
    <property type="entry name" value="CDP-DIACYLGLYCEROL--GLYCEROL-3-PHOSPHATE 3-PHOSPHATIDYLTRANSFERASE, MITOCHONDRIAL"/>
    <property type="match status" value="1"/>
</dbReference>
<dbReference type="PIRSF" id="PIRSF000850">
    <property type="entry name" value="Phospholipase_D_PSS"/>
    <property type="match status" value="1"/>
</dbReference>
<dbReference type="CDD" id="cd09134">
    <property type="entry name" value="PLDc_PSS_G_neg_1"/>
    <property type="match status" value="1"/>
</dbReference>
<dbReference type="GO" id="GO:0003882">
    <property type="term" value="F:CDP-diacylglycerol-serine O-phosphatidyltransferase activity"/>
    <property type="evidence" value="ECO:0007669"/>
    <property type="project" value="UniProtKB-EC"/>
</dbReference>
<sequence>MLLSKLKRAEKHLNALPAFPICQEEINFILTPNHFKQQILTHIARAKRRIYLTVLYWEQDEAGQEIMHAVYQAKQANPQLEVKIFVDWHRAQRGRIGESNGRSNADWYAEMRQQYALDEVMVYGVPVNTREVFGVLHIKGFVFDDTILYSGVSLNNVYLSQFERYRYDRYHLIHNPALANSMVAFLNEYLLESKAVKPLDQVRPTTKSFRVAIRDFRKGLIFNGQYHLSSQLAQPNQLKITPLFGLSRTSRFSNSNKLNKTIEALFTVVKNKLVICTPYFNFPRSLQQRLRTLLNDGKQVEIIVGDKTANDFYIPPTQPFKLIGALPYLYEKNLRHFAQRFAHFIQNGQLIIRLWKDGENSYHLKGIWVDDDYLLLTGNNLNPRAWRLDAENGLLIHDPQQQIQAQSQAELAQIRTHTTLLAAADQLEKMADYPAPVQKVLRRFSRIKADHIVKMIL</sequence>
<dbReference type="InterPro" id="IPR001736">
    <property type="entry name" value="PLipase_D/transphosphatidylase"/>
</dbReference>
<evidence type="ECO:0000256" key="1">
    <source>
        <dbReference type="ARBA" id="ARBA00010682"/>
    </source>
</evidence>
<keyword evidence="9" id="KW-1185">Reference proteome</keyword>
<evidence type="ECO:0000256" key="3">
    <source>
        <dbReference type="ARBA" id="ARBA00022679"/>
    </source>
</evidence>
<dbReference type="EMBL" id="CP022011">
    <property type="protein sequence ID" value="QDJ14347.1"/>
    <property type="molecule type" value="Genomic_DNA"/>
</dbReference>
<evidence type="ECO:0000256" key="2">
    <source>
        <dbReference type="ARBA" id="ARBA00022516"/>
    </source>
</evidence>
<keyword evidence="7" id="KW-1208">Phospholipid metabolism</keyword>
<dbReference type="SUPFAM" id="SSF56024">
    <property type="entry name" value="Phospholipase D/nuclease"/>
    <property type="match status" value="2"/>
</dbReference>
<organism evidence="8 9">
    <name type="scientific">Mergibacter septicus</name>
    <dbReference type="NCBI Taxonomy" id="221402"/>
    <lineage>
        <taxon>Bacteria</taxon>
        <taxon>Pseudomonadati</taxon>
        <taxon>Pseudomonadota</taxon>
        <taxon>Gammaproteobacteria</taxon>
        <taxon>Pasteurellales</taxon>
        <taxon>Pasteurellaceae</taxon>
        <taxon>Mergibacter</taxon>
    </lineage>
</organism>
<dbReference type="Proteomes" id="UP000955338">
    <property type="component" value="Chromosome"/>
</dbReference>
<comment type="similarity">
    <text evidence="1">Belongs to the CDP-alcohol phosphatidyltransferase class-II family.</text>
</comment>
<evidence type="ECO:0000313" key="9">
    <source>
        <dbReference type="Proteomes" id="UP000955338"/>
    </source>
</evidence>
<keyword evidence="6" id="KW-0594">Phospholipid biosynthesis</keyword>
<dbReference type="SMART" id="SM00155">
    <property type="entry name" value="PLDc"/>
    <property type="match status" value="2"/>
</dbReference>
<dbReference type="PROSITE" id="PS50035">
    <property type="entry name" value="PLD"/>
    <property type="match status" value="1"/>
</dbReference>
<dbReference type="Gene3D" id="3.30.870.10">
    <property type="entry name" value="Endonuclease Chain A"/>
    <property type="match status" value="2"/>
</dbReference>